<proteinExistence type="predicted"/>
<dbReference type="GO" id="GO:0006629">
    <property type="term" value="P:lipid metabolic process"/>
    <property type="evidence" value="ECO:0007669"/>
    <property type="project" value="InterPro"/>
</dbReference>
<dbReference type="GO" id="GO:0008081">
    <property type="term" value="F:phosphoric diester hydrolase activity"/>
    <property type="evidence" value="ECO:0007669"/>
    <property type="project" value="InterPro"/>
</dbReference>
<feature type="chain" id="PRO_5017936077" description="Calcium-dependent phosphoinositide phospholipase C" evidence="1">
    <location>
        <begin position="25"/>
        <end position="369"/>
    </location>
</feature>
<name>A0A3G9G724_9CAUL</name>
<keyword evidence="1" id="KW-0732">Signal</keyword>
<evidence type="ECO:0008006" key="4">
    <source>
        <dbReference type="Google" id="ProtNLM"/>
    </source>
</evidence>
<accession>A0A3G9G724</accession>
<dbReference type="Proteomes" id="UP000278756">
    <property type="component" value="Chromosome 2"/>
</dbReference>
<dbReference type="AlphaFoldDB" id="A0A3G9G724"/>
<evidence type="ECO:0000256" key="1">
    <source>
        <dbReference type="SAM" id="SignalP"/>
    </source>
</evidence>
<reference evidence="3" key="1">
    <citation type="journal article" date="2017" name="Biotechnol. Biofuels">
        <title>Evaluation of environmental bacterial communities as a factor affecting the growth of duckweed Lemna minor.</title>
        <authorList>
            <person name="Ishizawa H."/>
            <person name="Kuroda M."/>
            <person name="Morikawa M."/>
            <person name="Ike M."/>
        </authorList>
    </citation>
    <scope>NUCLEOTIDE SEQUENCE [LARGE SCALE GENOMIC DNA]</scope>
    <source>
        <strain evidence="3">M6</strain>
    </source>
</reference>
<dbReference type="Pfam" id="PF16670">
    <property type="entry name" value="PI-PLC-C1"/>
    <property type="match status" value="1"/>
</dbReference>
<dbReference type="CDD" id="cd08589">
    <property type="entry name" value="PI-PLCc_SaPLC1_like"/>
    <property type="match status" value="1"/>
</dbReference>
<dbReference type="Gene3D" id="3.20.20.190">
    <property type="entry name" value="Phosphatidylinositol (PI) phosphodiesterase"/>
    <property type="match status" value="1"/>
</dbReference>
<dbReference type="SUPFAM" id="SSF51695">
    <property type="entry name" value="PLC-like phosphodiesterases"/>
    <property type="match status" value="1"/>
</dbReference>
<protein>
    <recommendedName>
        <fullName evidence="4">Calcium-dependent phosphoinositide phospholipase C</fullName>
    </recommendedName>
</protein>
<sequence length="369" mass="40227">MTRRPNLWPVAALVAAMTALPVLAAESSLEPKATAGLHMNDLQAVGTHNSYKIAIPPKELALIAARNAQGAKALDYGHLPLATQLDLGMRQLEIDFLYDPDGGRYAHPRLPQLSGEPYDATDMDKPGFKVLHMPDADVRSHCHTFVQCLRQIRDWSDAHPDHVPLLIMMNAKDGAPSLDGGVTPLAYDAQAFEALDAEIRSVFGPERLITPDQVRGGHKTLREGAMAGGWPTLKAARGKVFFALDEGPAKVAVYMRGHASLEGLPVFVNSVSEAADHAAYFTLNDPVKQFERIQAAVKAGFVVRTRADDSTTEARRNDLSRFTKALASGAQYISTDYPTPRPEWSPYQVRLPDGVAARANPLRGQAPRR</sequence>
<dbReference type="OrthoDB" id="195526at2"/>
<dbReference type="EMBL" id="AP018828">
    <property type="protein sequence ID" value="BBF81661.1"/>
    <property type="molecule type" value="Genomic_DNA"/>
</dbReference>
<reference evidence="3" key="2">
    <citation type="journal article" date="2017" name="Plant Physiol. Biochem.">
        <title>Differential oxidative and antioxidative response of duckweed Lemna minor toward plant growth promoting/inhibiting bacteria.</title>
        <authorList>
            <person name="Ishizawa H."/>
            <person name="Kuroda M."/>
            <person name="Morikawa M."/>
            <person name="Ike M."/>
        </authorList>
    </citation>
    <scope>NUCLEOTIDE SEQUENCE [LARGE SCALE GENOMIC DNA]</scope>
    <source>
        <strain evidence="3">M6</strain>
    </source>
</reference>
<evidence type="ECO:0000313" key="3">
    <source>
        <dbReference type="Proteomes" id="UP000278756"/>
    </source>
</evidence>
<feature type="signal peptide" evidence="1">
    <location>
        <begin position="1"/>
        <end position="24"/>
    </location>
</feature>
<dbReference type="InterPro" id="IPR032075">
    <property type="entry name" value="PI-PLC-C1"/>
</dbReference>
<organism evidence="2 3">
    <name type="scientific">Asticcacaulis excentricus</name>
    <dbReference type="NCBI Taxonomy" id="78587"/>
    <lineage>
        <taxon>Bacteria</taxon>
        <taxon>Pseudomonadati</taxon>
        <taxon>Pseudomonadota</taxon>
        <taxon>Alphaproteobacteria</taxon>
        <taxon>Caulobacterales</taxon>
        <taxon>Caulobacteraceae</taxon>
        <taxon>Asticcacaulis</taxon>
    </lineage>
</organism>
<evidence type="ECO:0000313" key="2">
    <source>
        <dbReference type="EMBL" id="BBF81661.1"/>
    </source>
</evidence>
<dbReference type="RefSeq" id="WP_126423144.1">
    <property type="nucleotide sequence ID" value="NZ_AP018828.1"/>
</dbReference>
<gene>
    <name evidence="2" type="ORF">EM6_2263</name>
</gene>
<dbReference type="InterPro" id="IPR017946">
    <property type="entry name" value="PLC-like_Pdiesterase_TIM-brl"/>
</dbReference>